<feature type="compositionally biased region" description="Polar residues" evidence="1">
    <location>
        <begin position="1"/>
        <end position="26"/>
    </location>
</feature>
<dbReference type="Proteomes" id="UP000461730">
    <property type="component" value="Unassembled WGS sequence"/>
</dbReference>
<proteinExistence type="predicted"/>
<dbReference type="EMBL" id="WRXN01000019">
    <property type="protein sequence ID" value="MVT12111.1"/>
    <property type="molecule type" value="Genomic_DNA"/>
</dbReference>
<keyword evidence="3" id="KW-1185">Reference proteome</keyword>
<gene>
    <name evidence="2" type="ORF">GO493_27885</name>
</gene>
<evidence type="ECO:0000313" key="2">
    <source>
        <dbReference type="EMBL" id="MVT12111.1"/>
    </source>
</evidence>
<sequence length="337" mass="37571">MTKENTFTTTAHFLSSASANDRSSPEASHPAVSPLQKAFSLTEPQNSPFRSKDIEPFQLKHHNTGLTDTTDHVIQRVWAYNPEGNLYRESDTNSEFSLNDSRLDLHPNGLWPLARLINELVNQENITPEEVSEIYSQLEIAWTQDELIEVDDNDADFETEDDFDEENDYHAPQGNDQNTTATMSDPDAMIGSTGAGPCVIFMLVYEPEEDDADPIVTVKHVDTDYDDQGAMVNLMEEMRESIRLELADEMEAEDNAVILNPANELWYFAGGELNGFTTYSDYVGIYAAIAHLSLNVGGIDIVRSFGGGNDDLDEITSMKYQDGGVYVTSVPVNKYDV</sequence>
<dbReference type="RefSeq" id="WP_157309530.1">
    <property type="nucleotide sequence ID" value="NZ_WRXN01000019.1"/>
</dbReference>
<dbReference type="AlphaFoldDB" id="A0A7K1UCJ8"/>
<comment type="caution">
    <text evidence="2">The sequence shown here is derived from an EMBL/GenBank/DDBJ whole genome shotgun (WGS) entry which is preliminary data.</text>
</comment>
<reference evidence="2 3" key="1">
    <citation type="submission" date="2019-12" db="EMBL/GenBank/DDBJ databases">
        <title>Chitinophaga sp. strain ysch24 (GDMCC 1.1355), whole genome shotgun sequence.</title>
        <authorList>
            <person name="Zhang X."/>
        </authorList>
    </citation>
    <scope>NUCLEOTIDE SEQUENCE [LARGE SCALE GENOMIC DNA]</scope>
    <source>
        <strain evidence="3">ysch24</strain>
    </source>
</reference>
<evidence type="ECO:0000256" key="1">
    <source>
        <dbReference type="SAM" id="MobiDB-lite"/>
    </source>
</evidence>
<feature type="region of interest" description="Disordered" evidence="1">
    <location>
        <begin position="158"/>
        <end position="182"/>
    </location>
</feature>
<feature type="region of interest" description="Disordered" evidence="1">
    <location>
        <begin position="1"/>
        <end position="33"/>
    </location>
</feature>
<organism evidence="2 3">
    <name type="scientific">Chitinophaga tropicalis</name>
    <dbReference type="NCBI Taxonomy" id="2683588"/>
    <lineage>
        <taxon>Bacteria</taxon>
        <taxon>Pseudomonadati</taxon>
        <taxon>Bacteroidota</taxon>
        <taxon>Chitinophagia</taxon>
        <taxon>Chitinophagales</taxon>
        <taxon>Chitinophagaceae</taxon>
        <taxon>Chitinophaga</taxon>
    </lineage>
</organism>
<protein>
    <submittedName>
        <fullName evidence="2">Uncharacterized protein</fullName>
    </submittedName>
</protein>
<name>A0A7K1UCJ8_9BACT</name>
<accession>A0A7K1UCJ8</accession>
<evidence type="ECO:0000313" key="3">
    <source>
        <dbReference type="Proteomes" id="UP000461730"/>
    </source>
</evidence>
<feature type="compositionally biased region" description="Acidic residues" evidence="1">
    <location>
        <begin position="158"/>
        <end position="167"/>
    </location>
</feature>